<dbReference type="AlphaFoldDB" id="A0A2P8F2C1"/>
<dbReference type="RefSeq" id="WP_106590681.1">
    <property type="nucleotide sequence ID" value="NZ_PYGI01000003.1"/>
</dbReference>
<evidence type="ECO:0000256" key="11">
    <source>
        <dbReference type="SAM" id="MobiDB-lite"/>
    </source>
</evidence>
<dbReference type="FunFam" id="1.20.81.30:FF:000001">
    <property type="entry name" value="Type II secretion system protein F"/>
    <property type="match status" value="2"/>
</dbReference>
<keyword evidence="6 9" id="KW-0812">Transmembrane</keyword>
<dbReference type="PANTHER" id="PTHR30012">
    <property type="entry name" value="GENERAL SECRETION PATHWAY PROTEIN"/>
    <property type="match status" value="1"/>
</dbReference>
<evidence type="ECO:0000256" key="4">
    <source>
        <dbReference type="ARBA" id="ARBA00022475"/>
    </source>
</evidence>
<evidence type="ECO:0000259" key="13">
    <source>
        <dbReference type="Pfam" id="PF00482"/>
    </source>
</evidence>
<keyword evidence="5" id="KW-0997">Cell inner membrane</keyword>
<dbReference type="PANTHER" id="PTHR30012:SF7">
    <property type="entry name" value="PROTEIN TRANSPORT PROTEIN HOFC HOMOLOG"/>
    <property type="match status" value="1"/>
</dbReference>
<comment type="similarity">
    <text evidence="2 9">Belongs to the GSP F family.</text>
</comment>
<dbReference type="InterPro" id="IPR018076">
    <property type="entry name" value="T2SS_GspF_dom"/>
</dbReference>
<evidence type="ECO:0000313" key="14">
    <source>
        <dbReference type="EMBL" id="PSL15861.1"/>
    </source>
</evidence>
<evidence type="ECO:0000256" key="8">
    <source>
        <dbReference type="ARBA" id="ARBA00023136"/>
    </source>
</evidence>
<keyword evidence="10" id="KW-0175">Coiled coil</keyword>
<evidence type="ECO:0000256" key="3">
    <source>
        <dbReference type="ARBA" id="ARBA00022448"/>
    </source>
</evidence>
<keyword evidence="15" id="KW-1185">Reference proteome</keyword>
<gene>
    <name evidence="14" type="ORF">CLV44_103142</name>
</gene>
<dbReference type="InterPro" id="IPR042094">
    <property type="entry name" value="T2SS_GspF_sf"/>
</dbReference>
<accession>A0A2P8F2C1</accession>
<dbReference type="EMBL" id="PYGI01000003">
    <property type="protein sequence ID" value="PSL15861.1"/>
    <property type="molecule type" value="Genomic_DNA"/>
</dbReference>
<organism evidence="14 15">
    <name type="scientific">Marinobacterium halophilum</name>
    <dbReference type="NCBI Taxonomy" id="267374"/>
    <lineage>
        <taxon>Bacteria</taxon>
        <taxon>Pseudomonadati</taxon>
        <taxon>Pseudomonadota</taxon>
        <taxon>Gammaproteobacteria</taxon>
        <taxon>Oceanospirillales</taxon>
        <taxon>Oceanospirillaceae</taxon>
        <taxon>Marinobacterium</taxon>
    </lineage>
</organism>
<comment type="subcellular location">
    <subcellularLocation>
        <location evidence="1 9">Cell inner membrane</location>
        <topology evidence="1 9">Multi-pass membrane protein</topology>
    </subcellularLocation>
</comment>
<feature type="compositionally biased region" description="Basic and acidic residues" evidence="11">
    <location>
        <begin position="17"/>
        <end position="30"/>
    </location>
</feature>
<evidence type="ECO:0000256" key="6">
    <source>
        <dbReference type="ARBA" id="ARBA00022692"/>
    </source>
</evidence>
<evidence type="ECO:0000256" key="10">
    <source>
        <dbReference type="SAM" id="Coils"/>
    </source>
</evidence>
<dbReference type="PROSITE" id="PS00874">
    <property type="entry name" value="T2SP_F"/>
    <property type="match status" value="1"/>
</dbReference>
<evidence type="ECO:0000313" key="15">
    <source>
        <dbReference type="Proteomes" id="UP000242133"/>
    </source>
</evidence>
<keyword evidence="3 9" id="KW-0813">Transport</keyword>
<dbReference type="OrthoDB" id="9805682at2"/>
<evidence type="ECO:0000256" key="5">
    <source>
        <dbReference type="ARBA" id="ARBA00022519"/>
    </source>
</evidence>
<keyword evidence="4" id="KW-1003">Cell membrane</keyword>
<dbReference type="PRINTS" id="PR00812">
    <property type="entry name" value="BCTERIALGSPF"/>
</dbReference>
<dbReference type="InterPro" id="IPR001992">
    <property type="entry name" value="T2SS_GspF/T4SS_PilC_CS"/>
</dbReference>
<proteinExistence type="inferred from homology"/>
<dbReference type="GO" id="GO:0015628">
    <property type="term" value="P:protein secretion by the type II secretion system"/>
    <property type="evidence" value="ECO:0007669"/>
    <property type="project" value="TreeGrafter"/>
</dbReference>
<feature type="transmembrane region" description="Helical" evidence="12">
    <location>
        <begin position="177"/>
        <end position="197"/>
    </location>
</feature>
<evidence type="ECO:0000256" key="9">
    <source>
        <dbReference type="RuleBase" id="RU003923"/>
    </source>
</evidence>
<feature type="region of interest" description="Disordered" evidence="11">
    <location>
        <begin position="1"/>
        <end position="30"/>
    </location>
</feature>
<evidence type="ECO:0000256" key="1">
    <source>
        <dbReference type="ARBA" id="ARBA00004429"/>
    </source>
</evidence>
<keyword evidence="7 12" id="KW-1133">Transmembrane helix</keyword>
<feature type="domain" description="Type II secretion system protein GspF" evidence="13">
    <location>
        <begin position="279"/>
        <end position="401"/>
    </location>
</feature>
<reference evidence="14 15" key="1">
    <citation type="submission" date="2018-03" db="EMBL/GenBank/DDBJ databases">
        <title>Genomic Encyclopedia of Archaeal and Bacterial Type Strains, Phase II (KMG-II): from individual species to whole genera.</title>
        <authorList>
            <person name="Goeker M."/>
        </authorList>
    </citation>
    <scope>NUCLEOTIDE SEQUENCE [LARGE SCALE GENOMIC DNA]</scope>
    <source>
        <strain evidence="14 15">DSM 17586</strain>
    </source>
</reference>
<evidence type="ECO:0000256" key="7">
    <source>
        <dbReference type="ARBA" id="ARBA00022989"/>
    </source>
</evidence>
<dbReference type="GO" id="GO:0005886">
    <property type="term" value="C:plasma membrane"/>
    <property type="evidence" value="ECO:0007669"/>
    <property type="project" value="UniProtKB-SubCell"/>
</dbReference>
<name>A0A2P8F2C1_9GAMM</name>
<keyword evidence="8 12" id="KW-0472">Membrane</keyword>
<dbReference type="Pfam" id="PF00482">
    <property type="entry name" value="T2SSF"/>
    <property type="match status" value="2"/>
</dbReference>
<sequence>MATVARKAPKRATFDWQGKDKSGNTSKGKIDAESLAAAKTLLRKQGIKPGKVVKERSSIFSAKNKPVKPADVAYFIRQLATMMKAGVPLLQAMEIVGNGAEKEKLKQMIYAIRDDVNGGSNLSRAFERHPQHFDDLVCSLINAGEQSGALETMLDRIATYKEKVESLKKKIKKAMTYPAAVVVVGIVVSAILLVKVVPQFESVFSSFGADLPAFTKWVIGLSEWMQQWWFIGLIGAMGIGFTFTKARAKSEKFSNFVDRAVLRIPILGPILHKAAIARFTRTLSTTFAAGVPLVEALDSAAGAAGNVVYSDAIIQIRNGVSTGQSLQNAITMTGVFPTMTIQMIAIGEEAGSLDMMLDKVATFYEEDVDNAVDNLSSLLEPLIMAVLGVLVGGLVIAMYLPIFQLGNVV</sequence>
<comment type="caution">
    <text evidence="14">The sequence shown here is derived from an EMBL/GenBank/DDBJ whole genome shotgun (WGS) entry which is preliminary data.</text>
</comment>
<feature type="coiled-coil region" evidence="10">
    <location>
        <begin position="150"/>
        <end position="177"/>
    </location>
</feature>
<evidence type="ECO:0000256" key="2">
    <source>
        <dbReference type="ARBA" id="ARBA00005745"/>
    </source>
</evidence>
<protein>
    <submittedName>
        <fullName evidence="14">Type IV pilus assembly protein PilC</fullName>
    </submittedName>
</protein>
<dbReference type="Gene3D" id="1.20.81.30">
    <property type="entry name" value="Type II secretion system (T2SS), domain F"/>
    <property type="match status" value="2"/>
</dbReference>
<feature type="transmembrane region" description="Helical" evidence="12">
    <location>
        <begin position="382"/>
        <end position="402"/>
    </location>
</feature>
<dbReference type="Proteomes" id="UP000242133">
    <property type="component" value="Unassembled WGS sequence"/>
</dbReference>
<evidence type="ECO:0000256" key="12">
    <source>
        <dbReference type="SAM" id="Phobius"/>
    </source>
</evidence>
<feature type="domain" description="Type II secretion system protein GspF" evidence="13">
    <location>
        <begin position="75"/>
        <end position="198"/>
    </location>
</feature>
<feature type="transmembrane region" description="Helical" evidence="12">
    <location>
        <begin position="227"/>
        <end position="244"/>
    </location>
</feature>
<dbReference type="InterPro" id="IPR003004">
    <property type="entry name" value="GspF/PilC"/>
</dbReference>